<dbReference type="Pfam" id="PF01042">
    <property type="entry name" value="Ribonuc_L-PSP"/>
    <property type="match status" value="1"/>
</dbReference>
<proteinExistence type="inferred from homology"/>
<keyword evidence="3" id="KW-1185">Reference proteome</keyword>
<dbReference type="InterPro" id="IPR006175">
    <property type="entry name" value="YjgF/YER057c/UK114"/>
</dbReference>
<dbReference type="GO" id="GO:0019239">
    <property type="term" value="F:deaminase activity"/>
    <property type="evidence" value="ECO:0007669"/>
    <property type="project" value="TreeGrafter"/>
</dbReference>
<dbReference type="InterPro" id="IPR019897">
    <property type="entry name" value="RidA_CS"/>
</dbReference>
<gene>
    <name evidence="2" type="ORF">H8699_11630</name>
</gene>
<dbReference type="PANTHER" id="PTHR11803:SF39">
    <property type="entry name" value="2-IMINOBUTANOATE_2-IMINOPROPANOATE DEAMINASE"/>
    <property type="match status" value="1"/>
</dbReference>
<dbReference type="NCBIfam" id="TIGR00004">
    <property type="entry name" value="Rid family detoxifying hydrolase"/>
    <property type="match status" value="1"/>
</dbReference>
<dbReference type="InterPro" id="IPR035959">
    <property type="entry name" value="RutC-like_sf"/>
</dbReference>
<reference evidence="2" key="1">
    <citation type="submission" date="2020-08" db="EMBL/GenBank/DDBJ databases">
        <title>Genome public.</title>
        <authorList>
            <person name="Liu C."/>
            <person name="Sun Q."/>
        </authorList>
    </citation>
    <scope>NUCLEOTIDE SEQUENCE</scope>
    <source>
        <strain evidence="2">NSJ-44</strain>
    </source>
</reference>
<dbReference type="PANTHER" id="PTHR11803">
    <property type="entry name" value="2-IMINOBUTANOATE/2-IMINOPROPANOATE DEAMINASE RIDA"/>
    <property type="match status" value="1"/>
</dbReference>
<dbReference type="PROSITE" id="PS01094">
    <property type="entry name" value="UPF0076"/>
    <property type="match status" value="1"/>
</dbReference>
<comment type="similarity">
    <text evidence="1">Belongs to the RutC family.</text>
</comment>
<accession>A0A926D2K6</accession>
<dbReference type="CDD" id="cd00448">
    <property type="entry name" value="YjgF_YER057c_UK114_family"/>
    <property type="match status" value="1"/>
</dbReference>
<dbReference type="FunFam" id="3.30.1330.40:FF:000001">
    <property type="entry name" value="L-PSP family endoribonuclease"/>
    <property type="match status" value="1"/>
</dbReference>
<dbReference type="AlphaFoldDB" id="A0A926D2K6"/>
<name>A0A926D2K6_9FIRM</name>
<dbReference type="InterPro" id="IPR006056">
    <property type="entry name" value="RidA"/>
</dbReference>
<dbReference type="EMBL" id="JACRSO010000006">
    <property type="protein sequence ID" value="MBC8530081.1"/>
    <property type="molecule type" value="Genomic_DNA"/>
</dbReference>
<dbReference type="Gene3D" id="3.30.1330.40">
    <property type="entry name" value="RutC-like"/>
    <property type="match status" value="1"/>
</dbReference>
<evidence type="ECO:0008006" key="4">
    <source>
        <dbReference type="Google" id="ProtNLM"/>
    </source>
</evidence>
<evidence type="ECO:0000313" key="2">
    <source>
        <dbReference type="EMBL" id="MBC8530081.1"/>
    </source>
</evidence>
<protein>
    <recommendedName>
        <fullName evidence="4">Reactive intermediate/imine deaminase</fullName>
    </recommendedName>
</protein>
<dbReference type="RefSeq" id="WP_249285835.1">
    <property type="nucleotide sequence ID" value="NZ_JACRSO010000006.1"/>
</dbReference>
<evidence type="ECO:0000256" key="1">
    <source>
        <dbReference type="ARBA" id="ARBA00010552"/>
    </source>
</evidence>
<dbReference type="GO" id="GO:0005829">
    <property type="term" value="C:cytosol"/>
    <property type="evidence" value="ECO:0007669"/>
    <property type="project" value="TreeGrafter"/>
</dbReference>
<dbReference type="Proteomes" id="UP000654279">
    <property type="component" value="Unassembled WGS sequence"/>
</dbReference>
<sequence length="127" mass="13685">MKAFLTNRGPKAIGPYSTAMIHGGLAYLSGMLPIDPATDTLAADDVQAAARQALQNIATVLEEMGSGMERCVKVTVYMRDMDDFAAVNTIYQQYFGPDYPARSAVQVARLPMDAPLEIEVIAALDAE</sequence>
<organism evidence="2 3">
    <name type="scientific">Luoshenia tenuis</name>
    <dbReference type="NCBI Taxonomy" id="2763654"/>
    <lineage>
        <taxon>Bacteria</taxon>
        <taxon>Bacillati</taxon>
        <taxon>Bacillota</taxon>
        <taxon>Clostridia</taxon>
        <taxon>Christensenellales</taxon>
        <taxon>Christensenellaceae</taxon>
        <taxon>Luoshenia</taxon>
    </lineage>
</organism>
<evidence type="ECO:0000313" key="3">
    <source>
        <dbReference type="Proteomes" id="UP000654279"/>
    </source>
</evidence>
<dbReference type="SUPFAM" id="SSF55298">
    <property type="entry name" value="YjgF-like"/>
    <property type="match status" value="1"/>
</dbReference>
<comment type="caution">
    <text evidence="2">The sequence shown here is derived from an EMBL/GenBank/DDBJ whole genome shotgun (WGS) entry which is preliminary data.</text>
</comment>